<feature type="domain" description="Response regulatory" evidence="13">
    <location>
        <begin position="819"/>
        <end position="937"/>
    </location>
</feature>
<feature type="domain" description="PAC" evidence="14">
    <location>
        <begin position="378"/>
        <end position="433"/>
    </location>
</feature>
<dbReference type="HOGENOM" id="CLU_000445_114_30_7"/>
<dbReference type="GO" id="GO:0000155">
    <property type="term" value="F:phosphorelay sensor kinase activity"/>
    <property type="evidence" value="ECO:0007669"/>
    <property type="project" value="InterPro"/>
</dbReference>
<proteinExistence type="predicted"/>
<dbReference type="SMART" id="SM00091">
    <property type="entry name" value="PAS"/>
    <property type="match status" value="3"/>
</dbReference>
<evidence type="ECO:0000259" key="14">
    <source>
        <dbReference type="PROSITE" id="PS50113"/>
    </source>
</evidence>
<dbReference type="SUPFAM" id="SSF55785">
    <property type="entry name" value="PYP-like sensor domain (PAS domain)"/>
    <property type="match status" value="4"/>
</dbReference>
<keyword evidence="4" id="KW-0808">Transferase</keyword>
<dbReference type="PROSITE" id="PS50110">
    <property type="entry name" value="RESPONSE_REGULATORY"/>
    <property type="match status" value="1"/>
</dbReference>
<sequence length="955" mass="104936">MEMRTPKNPGEGLAHQSLLRLAPGGPILGPVLSAIRIPAFTLDSDGLVVFMNDPFLDLVLRPAADLLGKPLSVVVPAIHAPLVARAAADILAGTCDDLLLPVSGQGGTALPVRFRTVHAVDAEGAPVCHAFATHALPRRHDESLRYAELFHLCPVPLWQQDVTEAQQAIDTLRTSGVHDLRAYFEAHPHVLAEFARRIRIVDANETASGLFAGCREDLLDPDLFMRLGMRQFVMELLVMLASGADRLSVEAACRALDGGERALQIEARLMPGFGLTGMRVIACGTDITERNRSQAALADFRNLVEAMSDNMIDMLWAKDTECRYIFANRAIRENLLHSDDERVLGRTDLHFAERQRRLGHEHTFGELCIDSDRVVLQTRTSGRFREDGKVQGRYLMLDVQKSPLYDRQGKLLGTVGTGRDITLLKAQEDALLRSQQLLKWTVEASTDTIWQYDVVHDRFLCNNRCPGLLALSDAEDECHCRHRADPADAELLLHNLRNGQGGDKGFSMELRLRDDEGVWHWMYCRGKVVEYDEEGRPTLVVGANTDITERKRFETELRQARDDAEAANKAKSIFLANMSHEIRTPLNGVLGMLQLLEDAPLTSDQQELLHVASQSSRNLLTVINDILDFTRLGSVAPSFASDPFDAAGALYTVRDTLATGAKDKDIRIETDISPNVPPLLIGDVTRFRQILFNLVGNAVKFTQQGTVRISLHGLERHSPAGALRMLLMVEDSGIGIPQDMLGNVFEPFFQVDGSYRRRYPGTGLGLGIVRSLVHGMGGTIAIDSEEGAGTTIACTLMFGRIEKTPEGVTEGFETGAGLKVLVVEDDHISRVAASRMLERLGHYPVVASSAVEGIAMLRQQTFDCVLMDIQMPEMDGLELTEALRSGLVPGVEDIPVLALTAHVLTEERRDFMSRGISGYLAKPLEMDILAKALTQIPPGGKGHAAIIARADTSPI</sequence>
<evidence type="ECO:0000259" key="12">
    <source>
        <dbReference type="PROSITE" id="PS50109"/>
    </source>
</evidence>
<dbReference type="SMART" id="SM00388">
    <property type="entry name" value="HisKA"/>
    <property type="match status" value="1"/>
</dbReference>
<dbReference type="SMART" id="SM00086">
    <property type="entry name" value="PAC"/>
    <property type="match status" value="3"/>
</dbReference>
<evidence type="ECO:0000256" key="1">
    <source>
        <dbReference type="ARBA" id="ARBA00000085"/>
    </source>
</evidence>
<dbReference type="SUPFAM" id="SSF55874">
    <property type="entry name" value="ATPase domain of HSP90 chaperone/DNA topoisomerase II/histidine kinase"/>
    <property type="match status" value="1"/>
</dbReference>
<keyword evidence="6 15" id="KW-0418">Kinase</keyword>
<dbReference type="Proteomes" id="UP000009173">
    <property type="component" value="Chromosome"/>
</dbReference>
<dbReference type="Pfam" id="PF00072">
    <property type="entry name" value="Response_reg"/>
    <property type="match status" value="1"/>
</dbReference>
<dbReference type="Gene3D" id="1.10.287.130">
    <property type="match status" value="1"/>
</dbReference>
<evidence type="ECO:0000256" key="5">
    <source>
        <dbReference type="ARBA" id="ARBA00022741"/>
    </source>
</evidence>
<dbReference type="CDD" id="cd16922">
    <property type="entry name" value="HATPase_EvgS-ArcB-TorS-like"/>
    <property type="match status" value="1"/>
</dbReference>
<evidence type="ECO:0000313" key="15">
    <source>
        <dbReference type="EMBL" id="ABM27354.1"/>
    </source>
</evidence>
<dbReference type="InterPro" id="IPR035965">
    <property type="entry name" value="PAS-like_dom_sf"/>
</dbReference>
<dbReference type="SMART" id="SM00387">
    <property type="entry name" value="HATPase_c"/>
    <property type="match status" value="1"/>
</dbReference>
<dbReference type="InterPro" id="IPR001610">
    <property type="entry name" value="PAC"/>
</dbReference>
<evidence type="ECO:0000256" key="7">
    <source>
        <dbReference type="ARBA" id="ARBA00022840"/>
    </source>
</evidence>
<keyword evidence="3 11" id="KW-0597">Phosphoprotein</keyword>
<dbReference type="EC" id="2.7.13.3" evidence="2"/>
<dbReference type="InterPro" id="IPR003661">
    <property type="entry name" value="HisK_dim/P_dom"/>
</dbReference>
<dbReference type="SUPFAM" id="SSF52172">
    <property type="entry name" value="CheY-like"/>
    <property type="match status" value="1"/>
</dbReference>
<comment type="subunit">
    <text evidence="9">At low DSF concentrations, interacts with RpfF.</text>
</comment>
<comment type="catalytic activity">
    <reaction evidence="1">
        <text>ATP + protein L-histidine = ADP + protein N-phospho-L-histidine.</text>
        <dbReference type="EC" id="2.7.13.3"/>
    </reaction>
</comment>
<dbReference type="Gene3D" id="3.30.450.20">
    <property type="entry name" value="PAS domain"/>
    <property type="match status" value="3"/>
</dbReference>
<dbReference type="PRINTS" id="PR00344">
    <property type="entry name" value="BCTRLSENSOR"/>
</dbReference>
<feature type="domain" description="Histidine kinase" evidence="12">
    <location>
        <begin position="577"/>
        <end position="800"/>
    </location>
</feature>
<evidence type="ECO:0000256" key="8">
    <source>
        <dbReference type="ARBA" id="ARBA00023012"/>
    </source>
</evidence>
<reference evidence="16" key="1">
    <citation type="journal article" date="2009" name="Environ. Microbiol.">
        <title>Contribution of mobile genetic elements to Desulfovibrio vulgaris genome plasticity.</title>
        <authorList>
            <person name="Walker C.B."/>
            <person name="Stolyar S."/>
            <person name="Chivian D."/>
            <person name="Pinel N."/>
            <person name="Gabster J.A."/>
            <person name="Dehal P.S."/>
            <person name="He Z."/>
            <person name="Yang Z.K."/>
            <person name="Yen H.C."/>
            <person name="Zhou J."/>
            <person name="Wall J.D."/>
            <person name="Hazen T.C."/>
            <person name="Arkin A.P."/>
            <person name="Stahl D.A."/>
        </authorList>
    </citation>
    <scope>NUCLEOTIDE SEQUENCE [LARGE SCALE GENOMIC DNA]</scope>
    <source>
        <strain evidence="16">DP4</strain>
    </source>
</reference>
<dbReference type="InterPro" id="IPR000014">
    <property type="entry name" value="PAS"/>
</dbReference>
<dbReference type="PROSITE" id="PS50109">
    <property type="entry name" value="HIS_KIN"/>
    <property type="match status" value="1"/>
</dbReference>
<dbReference type="AlphaFoldDB" id="A0A0H3A4G1"/>
<evidence type="ECO:0000256" key="2">
    <source>
        <dbReference type="ARBA" id="ARBA00012438"/>
    </source>
</evidence>
<evidence type="ECO:0000256" key="10">
    <source>
        <dbReference type="ARBA" id="ARBA00068150"/>
    </source>
</evidence>
<dbReference type="InterPro" id="IPR000700">
    <property type="entry name" value="PAS-assoc_C"/>
</dbReference>
<keyword evidence="7" id="KW-0067">ATP-binding</keyword>
<dbReference type="CDD" id="cd00130">
    <property type="entry name" value="PAS"/>
    <property type="match status" value="1"/>
</dbReference>
<evidence type="ECO:0000259" key="13">
    <source>
        <dbReference type="PROSITE" id="PS50110"/>
    </source>
</evidence>
<organism evidence="15 16">
    <name type="scientific">Nitratidesulfovibrio vulgaris (strain DP4)</name>
    <name type="common">Desulfovibrio vulgaris</name>
    <dbReference type="NCBI Taxonomy" id="391774"/>
    <lineage>
        <taxon>Bacteria</taxon>
        <taxon>Pseudomonadati</taxon>
        <taxon>Thermodesulfobacteriota</taxon>
        <taxon>Desulfovibrionia</taxon>
        <taxon>Desulfovibrionales</taxon>
        <taxon>Desulfovibrionaceae</taxon>
        <taxon>Nitratidesulfovibrio</taxon>
    </lineage>
</organism>
<dbReference type="Pfam" id="PF02518">
    <property type="entry name" value="HATPase_c"/>
    <property type="match status" value="1"/>
</dbReference>
<dbReference type="KEGG" id="dvl:Dvul_0331"/>
<dbReference type="InterPro" id="IPR036890">
    <property type="entry name" value="HATPase_C_sf"/>
</dbReference>
<dbReference type="CDD" id="cd17546">
    <property type="entry name" value="REC_hyHK_CKI1_RcsC-like"/>
    <property type="match status" value="1"/>
</dbReference>
<dbReference type="SMART" id="SM00448">
    <property type="entry name" value="REC"/>
    <property type="match status" value="1"/>
</dbReference>
<dbReference type="FunFam" id="3.30.565.10:FF:000010">
    <property type="entry name" value="Sensor histidine kinase RcsC"/>
    <property type="match status" value="1"/>
</dbReference>
<evidence type="ECO:0000256" key="6">
    <source>
        <dbReference type="ARBA" id="ARBA00022777"/>
    </source>
</evidence>
<feature type="domain" description="PAC" evidence="14">
    <location>
        <begin position="506"/>
        <end position="559"/>
    </location>
</feature>
<keyword evidence="5" id="KW-0547">Nucleotide-binding</keyword>
<dbReference type="InterPro" id="IPR013656">
    <property type="entry name" value="PAS_4"/>
</dbReference>
<dbReference type="Gene3D" id="3.40.50.2300">
    <property type="match status" value="1"/>
</dbReference>
<dbReference type="InterPro" id="IPR004358">
    <property type="entry name" value="Sig_transdc_His_kin-like_C"/>
</dbReference>
<dbReference type="InterPro" id="IPR005467">
    <property type="entry name" value="His_kinase_dom"/>
</dbReference>
<dbReference type="InterPro" id="IPR036097">
    <property type="entry name" value="HisK_dim/P_sf"/>
</dbReference>
<name>A0A0H3A4G1_NITV4</name>
<dbReference type="PANTHER" id="PTHR45339">
    <property type="entry name" value="HYBRID SIGNAL TRANSDUCTION HISTIDINE KINASE J"/>
    <property type="match status" value="1"/>
</dbReference>
<dbReference type="EMBL" id="CP000527">
    <property type="protein sequence ID" value="ABM27354.1"/>
    <property type="molecule type" value="Genomic_DNA"/>
</dbReference>
<keyword evidence="8" id="KW-0902">Two-component regulatory system</keyword>
<dbReference type="SUPFAM" id="SSF47384">
    <property type="entry name" value="Homodimeric domain of signal transducing histidine kinase"/>
    <property type="match status" value="1"/>
</dbReference>
<dbReference type="GO" id="GO:0005524">
    <property type="term" value="F:ATP binding"/>
    <property type="evidence" value="ECO:0007669"/>
    <property type="project" value="UniProtKB-KW"/>
</dbReference>
<dbReference type="Pfam" id="PF00512">
    <property type="entry name" value="HisKA"/>
    <property type="match status" value="1"/>
</dbReference>
<dbReference type="FunFam" id="1.10.287.130:FF:000002">
    <property type="entry name" value="Two-component osmosensing histidine kinase"/>
    <property type="match status" value="1"/>
</dbReference>
<dbReference type="InterPro" id="IPR003594">
    <property type="entry name" value="HATPase_dom"/>
</dbReference>
<evidence type="ECO:0000256" key="11">
    <source>
        <dbReference type="PROSITE-ProRule" id="PRU00169"/>
    </source>
</evidence>
<dbReference type="CDD" id="cd00082">
    <property type="entry name" value="HisKA"/>
    <property type="match status" value="1"/>
</dbReference>
<dbReference type="Gene3D" id="3.30.565.10">
    <property type="entry name" value="Histidine kinase-like ATPase, C-terminal domain"/>
    <property type="match status" value="1"/>
</dbReference>
<dbReference type="InterPro" id="IPR013655">
    <property type="entry name" value="PAS_fold_3"/>
</dbReference>
<dbReference type="PROSITE" id="PS50113">
    <property type="entry name" value="PAC"/>
    <property type="match status" value="2"/>
</dbReference>
<gene>
    <name evidence="15" type="ordered locus">Dvul_0331</name>
</gene>
<evidence type="ECO:0000256" key="3">
    <source>
        <dbReference type="ARBA" id="ARBA00022553"/>
    </source>
</evidence>
<dbReference type="Pfam" id="PF08447">
    <property type="entry name" value="PAS_3"/>
    <property type="match status" value="1"/>
</dbReference>
<evidence type="ECO:0000256" key="9">
    <source>
        <dbReference type="ARBA" id="ARBA00064003"/>
    </source>
</evidence>
<dbReference type="InterPro" id="IPR001789">
    <property type="entry name" value="Sig_transdc_resp-reg_receiver"/>
</dbReference>
<dbReference type="Pfam" id="PF08448">
    <property type="entry name" value="PAS_4"/>
    <property type="match status" value="1"/>
</dbReference>
<accession>A0A0H3A4G1</accession>
<feature type="modified residue" description="4-aspartylphosphate" evidence="11">
    <location>
        <position position="868"/>
    </location>
</feature>
<protein>
    <recommendedName>
        <fullName evidence="10">Sensory/regulatory protein RpfC</fullName>
        <ecNumber evidence="2">2.7.13.3</ecNumber>
    </recommendedName>
</protein>
<dbReference type="PANTHER" id="PTHR45339:SF5">
    <property type="entry name" value="HISTIDINE KINASE"/>
    <property type="match status" value="1"/>
</dbReference>
<evidence type="ECO:0000256" key="4">
    <source>
        <dbReference type="ARBA" id="ARBA00022679"/>
    </source>
</evidence>
<evidence type="ECO:0000313" key="16">
    <source>
        <dbReference type="Proteomes" id="UP000009173"/>
    </source>
</evidence>
<dbReference type="InterPro" id="IPR011006">
    <property type="entry name" value="CheY-like_superfamily"/>
</dbReference>